<dbReference type="RefSeq" id="WP_367845003.1">
    <property type="nucleotide sequence ID" value="NZ_JBFOHL010000009.1"/>
</dbReference>
<reference evidence="1 2" key="1">
    <citation type="submission" date="2024-06" db="EMBL/GenBank/DDBJ databases">
        <authorList>
            <person name="Woo H."/>
        </authorList>
    </citation>
    <scope>NUCLEOTIDE SEQUENCE [LARGE SCALE GENOMIC DNA]</scope>
    <source>
        <strain evidence="1 2">S2-g</strain>
    </source>
</reference>
<evidence type="ECO:0000313" key="1">
    <source>
        <dbReference type="EMBL" id="MEW9624691.1"/>
    </source>
</evidence>
<comment type="caution">
    <text evidence="1">The sequence shown here is derived from an EMBL/GenBank/DDBJ whole genome shotgun (WGS) entry which is preliminary data.</text>
</comment>
<sequence length="144" mass="15349">MNAAMLLSRLEGVRRSGDGWRANCPNGHAKARGSLSVTEADDGRILLSCFACHDTPAILGTLGLELADLFPERIRDPSPEARQRARDAVKRSAWSAALGVLGREAGVVLLAARDMLAGKALPPGDVERLALAEDRIARAREVLA</sequence>
<organism evidence="1 2">
    <name type="scientific">Rhodanobacter geophilus</name>
    <dbReference type="NCBI Taxonomy" id="3162488"/>
    <lineage>
        <taxon>Bacteria</taxon>
        <taxon>Pseudomonadati</taxon>
        <taxon>Pseudomonadota</taxon>
        <taxon>Gammaproteobacteria</taxon>
        <taxon>Lysobacterales</taxon>
        <taxon>Rhodanobacteraceae</taxon>
        <taxon>Rhodanobacter</taxon>
    </lineage>
</organism>
<keyword evidence="2" id="KW-1185">Reference proteome</keyword>
<evidence type="ECO:0008006" key="3">
    <source>
        <dbReference type="Google" id="ProtNLM"/>
    </source>
</evidence>
<evidence type="ECO:0000313" key="2">
    <source>
        <dbReference type="Proteomes" id="UP001556170"/>
    </source>
</evidence>
<accession>A0ABV3QPZ8</accession>
<dbReference type="EMBL" id="JBFOHL010000009">
    <property type="protein sequence ID" value="MEW9624691.1"/>
    <property type="molecule type" value="Genomic_DNA"/>
</dbReference>
<protein>
    <recommendedName>
        <fullName evidence="3">DNA primase</fullName>
    </recommendedName>
</protein>
<dbReference type="Proteomes" id="UP001556170">
    <property type="component" value="Unassembled WGS sequence"/>
</dbReference>
<name>A0ABV3QPZ8_9GAMM</name>
<proteinExistence type="predicted"/>
<gene>
    <name evidence="1" type="ORF">ABQJ56_10660</name>
</gene>